<protein>
    <recommendedName>
        <fullName evidence="3">BTB domain-containing protein</fullName>
    </recommendedName>
</protein>
<dbReference type="InterPro" id="IPR008974">
    <property type="entry name" value="TRAF-like"/>
</dbReference>
<keyword evidence="5" id="KW-1185">Reference proteome</keyword>
<organism evidence="4 5">
    <name type="scientific">Urochloa decumbens</name>
    <dbReference type="NCBI Taxonomy" id="240449"/>
    <lineage>
        <taxon>Eukaryota</taxon>
        <taxon>Viridiplantae</taxon>
        <taxon>Streptophyta</taxon>
        <taxon>Embryophyta</taxon>
        <taxon>Tracheophyta</taxon>
        <taxon>Spermatophyta</taxon>
        <taxon>Magnoliopsida</taxon>
        <taxon>Liliopsida</taxon>
        <taxon>Poales</taxon>
        <taxon>Poaceae</taxon>
        <taxon>PACMAD clade</taxon>
        <taxon>Panicoideae</taxon>
        <taxon>Panicodae</taxon>
        <taxon>Paniceae</taxon>
        <taxon>Melinidinae</taxon>
        <taxon>Urochloa</taxon>
    </lineage>
</organism>
<evidence type="ECO:0000256" key="1">
    <source>
        <dbReference type="ARBA" id="ARBA00004906"/>
    </source>
</evidence>
<dbReference type="PANTHER" id="PTHR26379:SF483">
    <property type="entry name" value="OS11G0619800 PROTEIN"/>
    <property type="match status" value="1"/>
</dbReference>
<reference evidence="5" key="1">
    <citation type="submission" date="2024-06" db="EMBL/GenBank/DDBJ databases">
        <authorList>
            <person name="Ryan C."/>
        </authorList>
    </citation>
    <scope>NUCLEOTIDE SEQUENCE [LARGE SCALE GENOMIC DNA]</scope>
</reference>
<dbReference type="CDD" id="cd00121">
    <property type="entry name" value="MATH"/>
    <property type="match status" value="1"/>
</dbReference>
<evidence type="ECO:0000313" key="4">
    <source>
        <dbReference type="EMBL" id="CAL4979474.1"/>
    </source>
</evidence>
<name>A0ABC9AJX5_9POAL</name>
<accession>A0ABC9AJX5</accession>
<comment type="pathway">
    <text evidence="1">Protein modification; protein ubiquitination.</text>
</comment>
<evidence type="ECO:0000259" key="3">
    <source>
        <dbReference type="PROSITE" id="PS50097"/>
    </source>
</evidence>
<dbReference type="SUPFAM" id="SSF49599">
    <property type="entry name" value="TRAF domain-like"/>
    <property type="match status" value="1"/>
</dbReference>
<dbReference type="Pfam" id="PF24570">
    <property type="entry name" value="BACK_BPM_SPOP"/>
    <property type="match status" value="1"/>
</dbReference>
<reference evidence="4 5" key="2">
    <citation type="submission" date="2024-10" db="EMBL/GenBank/DDBJ databases">
        <authorList>
            <person name="Ryan C."/>
        </authorList>
    </citation>
    <scope>NUCLEOTIDE SEQUENCE [LARGE SCALE GENOMIC DNA]</scope>
</reference>
<evidence type="ECO:0000256" key="2">
    <source>
        <dbReference type="ARBA" id="ARBA00010846"/>
    </source>
</evidence>
<dbReference type="InterPro" id="IPR002083">
    <property type="entry name" value="MATH/TRAF_dom"/>
</dbReference>
<evidence type="ECO:0000313" key="5">
    <source>
        <dbReference type="Proteomes" id="UP001497457"/>
    </source>
</evidence>
<dbReference type="SUPFAM" id="SSF54695">
    <property type="entry name" value="POZ domain"/>
    <property type="match status" value="1"/>
</dbReference>
<dbReference type="Gene3D" id="1.25.40.420">
    <property type="match status" value="1"/>
</dbReference>
<dbReference type="Gene3D" id="2.60.210.10">
    <property type="entry name" value="Apoptosis, Tumor Necrosis Factor Receptor Associated Protein 2, Chain A"/>
    <property type="match status" value="2"/>
</dbReference>
<comment type="similarity">
    <text evidence="2">Belongs to the Tdpoz family.</text>
</comment>
<dbReference type="Proteomes" id="UP001497457">
    <property type="component" value="Chromosome 21rd"/>
</dbReference>
<gene>
    <name evidence="4" type="ORF">URODEC1_LOCUS55268</name>
</gene>
<feature type="domain" description="BTB" evidence="3">
    <location>
        <begin position="162"/>
        <end position="226"/>
    </location>
</feature>
<dbReference type="PROSITE" id="PS50097">
    <property type="entry name" value="BTB"/>
    <property type="match status" value="1"/>
</dbReference>
<dbReference type="EMBL" id="OZ075131">
    <property type="protein sequence ID" value="CAL4979474.1"/>
    <property type="molecule type" value="Genomic_DNA"/>
</dbReference>
<dbReference type="PANTHER" id="PTHR26379">
    <property type="entry name" value="BTB/POZ AND MATH DOMAIN-CONTAINING PROTEIN 1"/>
    <property type="match status" value="1"/>
</dbReference>
<dbReference type="InterPro" id="IPR011333">
    <property type="entry name" value="SKP1/BTB/POZ_sf"/>
</dbReference>
<sequence length="350" mass="38860">MPLPAPAVDAGRSSASTITSGMETGSHELTISGYSGTKGLGVGKFIRISVFSIGGHSWCIRYYLDGYEKERANWTSILSEKTIFTSKVRTFTGQNLWGFEHFIERKDLESSCHLKDNSFRISCYVTVVNFNVMERSTLLFPVPPSMDLHGDLGDLLKSKIGADVKFKVGRDTFMAHQSVLTSPSSVFKAELFGFMKDIKKATQIRIEDTEASVFGVILHFIYTDSLLEIDEGDRGVMAQRLLVAADRYNLQRLKLICEDVLCKFIDINTAATTLALAEQHGCGHLKEGCFSFLKYPSNMKAVMATDGFGHMTSSCCPSLLKELLAKLSPSLFKLKLGEAREKKVVNYCFC</sequence>
<dbReference type="InterPro" id="IPR000210">
    <property type="entry name" value="BTB/POZ_dom"/>
</dbReference>
<dbReference type="Pfam" id="PF00651">
    <property type="entry name" value="BTB"/>
    <property type="match status" value="1"/>
</dbReference>
<dbReference type="SMART" id="SM00225">
    <property type="entry name" value="BTB"/>
    <property type="match status" value="1"/>
</dbReference>
<dbReference type="Gene3D" id="3.30.710.10">
    <property type="entry name" value="Potassium Channel Kv1.1, Chain A"/>
    <property type="match status" value="1"/>
</dbReference>
<dbReference type="InterPro" id="IPR056423">
    <property type="entry name" value="BACK_BPM_SPOP"/>
</dbReference>
<dbReference type="InterPro" id="IPR045005">
    <property type="entry name" value="BPM1-6"/>
</dbReference>
<proteinExistence type="inferred from homology"/>
<dbReference type="AlphaFoldDB" id="A0ABC9AJX5"/>